<dbReference type="PANTHER" id="PTHR35936">
    <property type="entry name" value="MEMBRANE-BOUND LYTIC MUREIN TRANSGLYCOSYLASE F"/>
    <property type="match status" value="1"/>
</dbReference>
<feature type="domain" description="Solute-binding protein family 3/N-terminal" evidence="3">
    <location>
        <begin position="70"/>
        <end position="297"/>
    </location>
</feature>
<evidence type="ECO:0000313" key="5">
    <source>
        <dbReference type="Proteomes" id="UP000603912"/>
    </source>
</evidence>
<dbReference type="Proteomes" id="UP000603912">
    <property type="component" value="Unassembled WGS sequence"/>
</dbReference>
<name>A0A917MGQ8_9HYPH</name>
<dbReference type="PANTHER" id="PTHR35936:SF35">
    <property type="entry name" value="L-CYSTINE-BINDING PROTEIN TCYJ"/>
    <property type="match status" value="1"/>
</dbReference>
<dbReference type="InterPro" id="IPR001638">
    <property type="entry name" value="Solute-binding_3/MltF_N"/>
</dbReference>
<evidence type="ECO:0000259" key="3">
    <source>
        <dbReference type="SMART" id="SM00062"/>
    </source>
</evidence>
<accession>A0A917MGQ8</accession>
<dbReference type="SMART" id="SM00062">
    <property type="entry name" value="PBPb"/>
    <property type="match status" value="1"/>
</dbReference>
<evidence type="ECO:0000256" key="2">
    <source>
        <dbReference type="SAM" id="SignalP"/>
    </source>
</evidence>
<organism evidence="4 5">
    <name type="scientific">Alsobacter metallidurans</name>
    <dbReference type="NCBI Taxonomy" id="340221"/>
    <lineage>
        <taxon>Bacteria</taxon>
        <taxon>Pseudomonadati</taxon>
        <taxon>Pseudomonadota</taxon>
        <taxon>Alphaproteobacteria</taxon>
        <taxon>Hyphomicrobiales</taxon>
        <taxon>Alsobacteraceae</taxon>
        <taxon>Alsobacter</taxon>
    </lineage>
</organism>
<feature type="signal peptide" evidence="2">
    <location>
        <begin position="1"/>
        <end position="25"/>
    </location>
</feature>
<dbReference type="Pfam" id="PF00497">
    <property type="entry name" value="SBP_bac_3"/>
    <property type="match status" value="1"/>
</dbReference>
<sequence length="299" mass="33027">MRSRRLVAVLLICFAFMPMSAPATAQTRSPDPGSQPQSPAQAAAQDKVFIPGFWDPAQRPDKPDLSAIRVIRFLTEDDYPPMHFLTEEGKLAGFNVDLARAVCDALSVACTVQARRWDTLFDALREGRGDAIVASLRVTPKLRESYGFTSPYLRTPARFVGRAGAALDPSPAALAGKTVAVVARSAHEDFVETFFPQAQRKPFDDLDRARAALMRGDVDLLFADGLTMAIWLNGQEAGDCCAFVGGPYQESRWFGEGVAIATRKNEVVLRRAIDWALQRVAERGVYAEIYLRYFPVGFY</sequence>
<feature type="chain" id="PRO_5038100217" evidence="2">
    <location>
        <begin position="26"/>
        <end position="299"/>
    </location>
</feature>
<gene>
    <name evidence="4" type="ORF">GCM10007036_06640</name>
</gene>
<evidence type="ECO:0000256" key="1">
    <source>
        <dbReference type="ARBA" id="ARBA00022729"/>
    </source>
</evidence>
<keyword evidence="1 2" id="KW-0732">Signal</keyword>
<dbReference type="Gene3D" id="3.40.190.10">
    <property type="entry name" value="Periplasmic binding protein-like II"/>
    <property type="match status" value="2"/>
</dbReference>
<reference evidence="4" key="2">
    <citation type="submission" date="2020-09" db="EMBL/GenBank/DDBJ databases">
        <authorList>
            <person name="Sun Q."/>
            <person name="Zhou Y."/>
        </authorList>
    </citation>
    <scope>NUCLEOTIDE SEQUENCE</scope>
    <source>
        <strain evidence="4">CGMCC 1.12214</strain>
    </source>
</reference>
<proteinExistence type="predicted"/>
<protein>
    <submittedName>
        <fullName evidence="4">ABC transporter substrate-binding protein</fullName>
    </submittedName>
</protein>
<dbReference type="AlphaFoldDB" id="A0A917MGQ8"/>
<dbReference type="SUPFAM" id="SSF53850">
    <property type="entry name" value="Periplasmic binding protein-like II"/>
    <property type="match status" value="1"/>
</dbReference>
<keyword evidence="5" id="KW-1185">Reference proteome</keyword>
<comment type="caution">
    <text evidence="4">The sequence shown here is derived from an EMBL/GenBank/DDBJ whole genome shotgun (WGS) entry which is preliminary data.</text>
</comment>
<evidence type="ECO:0000313" key="4">
    <source>
        <dbReference type="EMBL" id="GGH10224.1"/>
    </source>
</evidence>
<dbReference type="EMBL" id="BMES01000001">
    <property type="protein sequence ID" value="GGH10224.1"/>
    <property type="molecule type" value="Genomic_DNA"/>
</dbReference>
<reference evidence="4" key="1">
    <citation type="journal article" date="2014" name="Int. J. Syst. Evol. Microbiol.">
        <title>Complete genome sequence of Corynebacterium casei LMG S-19264T (=DSM 44701T), isolated from a smear-ripened cheese.</title>
        <authorList>
            <consortium name="US DOE Joint Genome Institute (JGI-PGF)"/>
            <person name="Walter F."/>
            <person name="Albersmeier A."/>
            <person name="Kalinowski J."/>
            <person name="Ruckert C."/>
        </authorList>
    </citation>
    <scope>NUCLEOTIDE SEQUENCE</scope>
    <source>
        <strain evidence="4">CGMCC 1.12214</strain>
    </source>
</reference>